<keyword evidence="2" id="KW-1185">Reference proteome</keyword>
<organism evidence="1 2">
    <name type="scientific">Treponema primitia (strain ATCC BAA-887 / DSM 12427 / ZAS-2)</name>
    <dbReference type="NCBI Taxonomy" id="545694"/>
    <lineage>
        <taxon>Bacteria</taxon>
        <taxon>Pseudomonadati</taxon>
        <taxon>Spirochaetota</taxon>
        <taxon>Spirochaetia</taxon>
        <taxon>Spirochaetales</taxon>
        <taxon>Treponemataceae</taxon>
        <taxon>Treponema</taxon>
    </lineage>
</organism>
<dbReference type="Proteomes" id="UP000009223">
    <property type="component" value="Chromosome"/>
</dbReference>
<reference evidence="2" key="1">
    <citation type="submission" date="2009-12" db="EMBL/GenBank/DDBJ databases">
        <title>Complete sequence of Treponema primitia strain ZAS-2.</title>
        <authorList>
            <person name="Tetu S.G."/>
            <person name="Matson E."/>
            <person name="Ren Q."/>
            <person name="Seshadri R."/>
            <person name="Elbourne L."/>
            <person name="Hassan K.A."/>
            <person name="Durkin A."/>
            <person name="Radune D."/>
            <person name="Mohamoud Y."/>
            <person name="Shay R."/>
            <person name="Jin S."/>
            <person name="Zhang X."/>
            <person name="Lucey K."/>
            <person name="Ballor N.R."/>
            <person name="Ottesen E."/>
            <person name="Rosenthal R."/>
            <person name="Allen A."/>
            <person name="Leadbetter J.R."/>
            <person name="Paulsen I.T."/>
        </authorList>
    </citation>
    <scope>NUCLEOTIDE SEQUENCE [LARGE SCALE GENOMIC DNA]</scope>
    <source>
        <strain evidence="2">ATCC BAA-887 / DSM 12427 / ZAS-2</strain>
    </source>
</reference>
<name>F5YJP5_TREPZ</name>
<dbReference type="STRING" id="545694.TREPR_2096"/>
<dbReference type="HOGENOM" id="CLU_2358842_0_0_12"/>
<proteinExistence type="predicted"/>
<gene>
    <name evidence="1" type="ordered locus">TREPR_2096</name>
</gene>
<dbReference type="KEGG" id="tpi:TREPR_2096"/>
<evidence type="ECO:0000313" key="1">
    <source>
        <dbReference type="EMBL" id="AEF84837.1"/>
    </source>
</evidence>
<evidence type="ECO:0000313" key="2">
    <source>
        <dbReference type="Proteomes" id="UP000009223"/>
    </source>
</evidence>
<protein>
    <submittedName>
        <fullName evidence="1">Uncharacterized protein</fullName>
    </submittedName>
</protein>
<reference evidence="1 2" key="2">
    <citation type="journal article" date="2011" name="ISME J.">
        <title>RNA-seq reveals cooperative metabolic interactions between two termite-gut spirochete species in co-culture.</title>
        <authorList>
            <person name="Rosenthal A.Z."/>
            <person name="Matson E.G."/>
            <person name="Eldar A."/>
            <person name="Leadbetter J.R."/>
        </authorList>
    </citation>
    <scope>NUCLEOTIDE SEQUENCE [LARGE SCALE GENOMIC DNA]</scope>
    <source>
        <strain evidence="2">ATCC BAA-887 / DSM 12427 / ZAS-2</strain>
    </source>
</reference>
<accession>F5YJP5</accession>
<dbReference type="eggNOG" id="ENOG5030WQU">
    <property type="taxonomic scope" value="Bacteria"/>
</dbReference>
<dbReference type="RefSeq" id="WP_015708073.1">
    <property type="nucleotide sequence ID" value="NC_015578.1"/>
</dbReference>
<dbReference type="AlphaFoldDB" id="F5YJP5"/>
<dbReference type="OrthoDB" id="361776at2"/>
<sequence>MQRIYKGQSALRITVKTFTDLEGIDSAVIKYRKPDGTTGSFTAGIGDVARGVIYHECLAGEIDKAGWWSLWAFITFADGRTAAGETARVFVWNEGK</sequence>
<dbReference type="EMBL" id="CP001843">
    <property type="protein sequence ID" value="AEF84837.1"/>
    <property type="molecule type" value="Genomic_DNA"/>
</dbReference>